<feature type="compositionally biased region" description="Basic residues" evidence="1">
    <location>
        <begin position="10"/>
        <end position="21"/>
    </location>
</feature>
<feature type="non-terminal residue" evidence="2">
    <location>
        <position position="1"/>
    </location>
</feature>
<dbReference type="AlphaFoldDB" id="A0A6J4SYA6"/>
<evidence type="ECO:0000313" key="2">
    <source>
        <dbReference type="EMBL" id="CAA9508636.1"/>
    </source>
</evidence>
<protein>
    <submittedName>
        <fullName evidence="2">Uncharacterized protein</fullName>
    </submittedName>
</protein>
<sequence>EAPAGDRPRAHAGRVLRRHAGRPAGGGAEPRYRDVVRADRVRAGGGLRRAAAL</sequence>
<name>A0A6J4SYA6_9ACTN</name>
<feature type="region of interest" description="Disordered" evidence="1">
    <location>
        <begin position="1"/>
        <end position="33"/>
    </location>
</feature>
<reference evidence="2" key="1">
    <citation type="submission" date="2020-02" db="EMBL/GenBank/DDBJ databases">
        <authorList>
            <person name="Meier V. D."/>
        </authorList>
    </citation>
    <scope>NUCLEOTIDE SEQUENCE</scope>
    <source>
        <strain evidence="2">AVDCRST_MAG67</strain>
    </source>
</reference>
<evidence type="ECO:0000256" key="1">
    <source>
        <dbReference type="SAM" id="MobiDB-lite"/>
    </source>
</evidence>
<organism evidence="2">
    <name type="scientific">uncultured Solirubrobacteraceae bacterium</name>
    <dbReference type="NCBI Taxonomy" id="1162706"/>
    <lineage>
        <taxon>Bacteria</taxon>
        <taxon>Bacillati</taxon>
        <taxon>Actinomycetota</taxon>
        <taxon>Thermoleophilia</taxon>
        <taxon>Solirubrobacterales</taxon>
        <taxon>Solirubrobacteraceae</taxon>
        <taxon>environmental samples</taxon>
    </lineage>
</organism>
<dbReference type="EMBL" id="CADCVQ010000105">
    <property type="protein sequence ID" value="CAA9508636.1"/>
    <property type="molecule type" value="Genomic_DNA"/>
</dbReference>
<accession>A0A6J4SYA6</accession>
<feature type="non-terminal residue" evidence="2">
    <location>
        <position position="53"/>
    </location>
</feature>
<proteinExistence type="predicted"/>
<gene>
    <name evidence="2" type="ORF">AVDCRST_MAG67-2584</name>
</gene>